<protein>
    <submittedName>
        <fullName evidence="1">Uncharacterized protein</fullName>
    </submittedName>
</protein>
<comment type="caution">
    <text evidence="1">The sequence shown here is derived from an EMBL/GenBank/DDBJ whole genome shotgun (WGS) entry which is preliminary data.</text>
</comment>
<keyword evidence="2" id="KW-1185">Reference proteome</keyword>
<name>A0AAE1AK99_9GAST</name>
<accession>A0AAE1AK99</accession>
<reference evidence="1" key="1">
    <citation type="journal article" date="2023" name="G3 (Bethesda)">
        <title>A reference genome for the long-term kleptoplast-retaining sea slug Elysia crispata morphotype clarki.</title>
        <authorList>
            <person name="Eastman K.E."/>
            <person name="Pendleton A.L."/>
            <person name="Shaikh M.A."/>
            <person name="Suttiyut T."/>
            <person name="Ogas R."/>
            <person name="Tomko P."/>
            <person name="Gavelis G."/>
            <person name="Widhalm J.R."/>
            <person name="Wisecaver J.H."/>
        </authorList>
    </citation>
    <scope>NUCLEOTIDE SEQUENCE</scope>
    <source>
        <strain evidence="1">ECLA1</strain>
    </source>
</reference>
<sequence>MHRSNCRKTEVGLLRSSPQWMLDSQQCNVARSANGEQQKLGYSAVLPSGCWIPSNVTWHALLMGSSRSWVTPQFSPVHAGFPAM</sequence>
<evidence type="ECO:0000313" key="1">
    <source>
        <dbReference type="EMBL" id="KAK3788307.1"/>
    </source>
</evidence>
<proteinExistence type="predicted"/>
<organism evidence="1 2">
    <name type="scientific">Elysia crispata</name>
    <name type="common">lettuce slug</name>
    <dbReference type="NCBI Taxonomy" id="231223"/>
    <lineage>
        <taxon>Eukaryota</taxon>
        <taxon>Metazoa</taxon>
        <taxon>Spiralia</taxon>
        <taxon>Lophotrochozoa</taxon>
        <taxon>Mollusca</taxon>
        <taxon>Gastropoda</taxon>
        <taxon>Heterobranchia</taxon>
        <taxon>Euthyneura</taxon>
        <taxon>Panpulmonata</taxon>
        <taxon>Sacoglossa</taxon>
        <taxon>Placobranchoidea</taxon>
        <taxon>Plakobranchidae</taxon>
        <taxon>Elysia</taxon>
    </lineage>
</organism>
<gene>
    <name evidence="1" type="ORF">RRG08_007611</name>
</gene>
<evidence type="ECO:0000313" key="2">
    <source>
        <dbReference type="Proteomes" id="UP001283361"/>
    </source>
</evidence>
<dbReference type="AlphaFoldDB" id="A0AAE1AK99"/>
<dbReference type="EMBL" id="JAWDGP010001771">
    <property type="protein sequence ID" value="KAK3788307.1"/>
    <property type="molecule type" value="Genomic_DNA"/>
</dbReference>
<dbReference type="Proteomes" id="UP001283361">
    <property type="component" value="Unassembled WGS sequence"/>
</dbReference>